<evidence type="ECO:0000313" key="1">
    <source>
        <dbReference type="EMBL" id="TMQ55858.1"/>
    </source>
</evidence>
<accession>A0A538SWT4</accession>
<comment type="caution">
    <text evidence="1">The sequence shown here is derived from an EMBL/GenBank/DDBJ whole genome shotgun (WGS) entry which is preliminary data.</text>
</comment>
<name>A0A538SWT4_UNCEI</name>
<evidence type="ECO:0008006" key="3">
    <source>
        <dbReference type="Google" id="ProtNLM"/>
    </source>
</evidence>
<reference evidence="1 2" key="1">
    <citation type="journal article" date="2019" name="Nat. Microbiol.">
        <title>Mediterranean grassland soil C-N compound turnover is dependent on rainfall and depth, and is mediated by genomically divergent microorganisms.</title>
        <authorList>
            <person name="Diamond S."/>
            <person name="Andeer P.F."/>
            <person name="Li Z."/>
            <person name="Crits-Christoph A."/>
            <person name="Burstein D."/>
            <person name="Anantharaman K."/>
            <person name="Lane K.R."/>
            <person name="Thomas B.C."/>
            <person name="Pan C."/>
            <person name="Northen T.R."/>
            <person name="Banfield J.F."/>
        </authorList>
    </citation>
    <scope>NUCLEOTIDE SEQUENCE [LARGE SCALE GENOMIC DNA]</scope>
    <source>
        <strain evidence="1">WS_4</strain>
    </source>
</reference>
<protein>
    <recommendedName>
        <fullName evidence="3">DUF5723 domain-containing protein</fullName>
    </recommendedName>
</protein>
<dbReference type="EMBL" id="VBOU01000012">
    <property type="protein sequence ID" value="TMQ55858.1"/>
    <property type="molecule type" value="Genomic_DNA"/>
</dbReference>
<dbReference type="Proteomes" id="UP000319829">
    <property type="component" value="Unassembled WGS sequence"/>
</dbReference>
<gene>
    <name evidence="1" type="ORF">E6K74_01980</name>
</gene>
<organism evidence="1 2">
    <name type="scientific">Eiseniibacteriota bacterium</name>
    <dbReference type="NCBI Taxonomy" id="2212470"/>
    <lineage>
        <taxon>Bacteria</taxon>
        <taxon>Candidatus Eiseniibacteriota</taxon>
    </lineage>
</organism>
<dbReference type="AlphaFoldDB" id="A0A538SWT4"/>
<evidence type="ECO:0000313" key="2">
    <source>
        <dbReference type="Proteomes" id="UP000319829"/>
    </source>
</evidence>
<sequence>MVPTNVTRRLGGLLAAAPLLILLYPLAPARAQNMEAESGAQSLLIDPSVRSSAMGRSSNAVFWGSGTNYWSNPALLAFRRGVEYEWGRTRLVPDLADDVFFTTKRLTLGAWGLGFLMAGRPVSRVGGLRLDYGVSYATDVDGNVLGSFTSYEETQSFAVGANLLEFAEQALKMGGRDIPTLNRYGDVAVGWSEKKTHVFLAPADVTLDRVAGEGYVTTHDSGILVRLTPYDGLDHVGFLPGLDRLAAARFDVSYGGSTQNYNNATIAYVDPDQADPIARIQIKGWAARAALDAPKWRKEKIRSDRFGWFLDLLTPLFSAGVTSSRQLPLIPDAASGGLRAGTRIENSGWEITVANVYSFRGGKIDDPAGRIQGHTSGWGIGLHLKDVAGFSYDKATIPQSVYLRPVHRKALTFHFNPIKAWSLLR</sequence>
<proteinExistence type="predicted"/>